<feature type="active site" description="Charge relay system" evidence="5">
    <location>
        <position position="171"/>
    </location>
</feature>
<evidence type="ECO:0000256" key="3">
    <source>
        <dbReference type="ARBA" id="ARBA00022801"/>
    </source>
</evidence>
<gene>
    <name evidence="7" type="ORF">QWY31_12965</name>
</gene>
<evidence type="ECO:0000256" key="1">
    <source>
        <dbReference type="ARBA" id="ARBA00011073"/>
    </source>
</evidence>
<evidence type="ECO:0000256" key="5">
    <source>
        <dbReference type="PROSITE-ProRule" id="PRU01240"/>
    </source>
</evidence>
<dbReference type="RefSeq" id="WP_320004951.1">
    <property type="nucleotide sequence ID" value="NZ_JAUHJS010000006.1"/>
</dbReference>
<dbReference type="PANTHER" id="PTHR43806">
    <property type="entry name" value="PEPTIDASE S8"/>
    <property type="match status" value="1"/>
</dbReference>
<dbReference type="Pfam" id="PF00082">
    <property type="entry name" value="Peptidase_S8"/>
    <property type="match status" value="1"/>
</dbReference>
<dbReference type="InterPro" id="IPR036852">
    <property type="entry name" value="Peptidase_S8/S53_dom_sf"/>
</dbReference>
<reference evidence="7" key="1">
    <citation type="submission" date="2023-06" db="EMBL/GenBank/DDBJ databases">
        <title>Cytophagales bacterium Strain LB-30, isolated from soil.</title>
        <authorList>
            <person name="Liu B."/>
        </authorList>
    </citation>
    <scope>NUCLEOTIDE SEQUENCE</scope>
    <source>
        <strain evidence="7">LB-30</strain>
    </source>
</reference>
<sequence length="473" mass="52519">MKIGRKIALNILLLCISTLAIGQNKHWVYVSDSRLMPPDSLIKWGQIHTYSTWLQAYSIALHKPSDTTHLLRYYPAIQRIVPVLPLEVMHYPAKGKIELGHALEQIEAQAFIEAGLNGKGCKIGIIDGGFLRADESPSLTNAIEQIADFKDWIHPTNTNPFYGRDSHQDWHGTYVWKLIAGINKQTQFGLATEATYYLARTDHGKNEWRAEEDYWVQALEWMYAQGVKIVNSSIGYSLGFDDPAQNHHPIEVNGESAISQAAQIAAEKGMLLIISAGNDGGNENWRIISLPADAKDVLSVGSTQLHSSQKAGFSAIGTKNLPYLKPEVSCYSATGTSFSAPIITGLAACLWAQDSTLSMPAIKDLIIRSSSLYPYGNNYIGFGIPNARKLLVLWKDSTLTHQNTIREVLAERKSYTYQCLCKSVTVFHKTDAHTVQSQEELSMKRGGIVIKPSKEIIKSTLVSDCEVVEIVWQ</sequence>
<feature type="active site" description="Charge relay system" evidence="5">
    <location>
        <position position="337"/>
    </location>
</feature>
<evidence type="ECO:0000256" key="4">
    <source>
        <dbReference type="ARBA" id="ARBA00022825"/>
    </source>
</evidence>
<dbReference type="InterPro" id="IPR050131">
    <property type="entry name" value="Peptidase_S8_subtilisin-like"/>
</dbReference>
<dbReference type="Gene3D" id="3.40.50.200">
    <property type="entry name" value="Peptidase S8/S53 domain"/>
    <property type="match status" value="1"/>
</dbReference>
<dbReference type="PANTHER" id="PTHR43806:SF67">
    <property type="entry name" value="EGF-LIKE DOMAIN-CONTAINING PROTEIN"/>
    <property type="match status" value="1"/>
</dbReference>
<evidence type="ECO:0000259" key="6">
    <source>
        <dbReference type="Pfam" id="PF00082"/>
    </source>
</evidence>
<dbReference type="PROSITE" id="PS00138">
    <property type="entry name" value="SUBTILASE_SER"/>
    <property type="match status" value="1"/>
</dbReference>
<accession>A0ABT8F7Q2</accession>
<feature type="domain" description="Peptidase S8/S53" evidence="6">
    <location>
        <begin position="118"/>
        <end position="383"/>
    </location>
</feature>
<protein>
    <submittedName>
        <fullName evidence="7">S8 family serine peptidase</fullName>
    </submittedName>
</protein>
<dbReference type="PROSITE" id="PS51892">
    <property type="entry name" value="SUBTILASE"/>
    <property type="match status" value="1"/>
</dbReference>
<keyword evidence="4 5" id="KW-0720">Serine protease</keyword>
<comment type="caution">
    <text evidence="7">The sequence shown here is derived from an EMBL/GenBank/DDBJ whole genome shotgun (WGS) entry which is preliminary data.</text>
</comment>
<dbReference type="InterPro" id="IPR023828">
    <property type="entry name" value="Peptidase_S8_Ser-AS"/>
</dbReference>
<dbReference type="Proteomes" id="UP001168552">
    <property type="component" value="Unassembled WGS sequence"/>
</dbReference>
<evidence type="ECO:0000313" key="8">
    <source>
        <dbReference type="Proteomes" id="UP001168552"/>
    </source>
</evidence>
<name>A0ABT8F7Q2_9BACT</name>
<dbReference type="InterPro" id="IPR000209">
    <property type="entry name" value="Peptidase_S8/S53_dom"/>
</dbReference>
<dbReference type="PRINTS" id="PR00723">
    <property type="entry name" value="SUBTILISIN"/>
</dbReference>
<keyword evidence="3 5" id="KW-0378">Hydrolase</keyword>
<dbReference type="EMBL" id="JAUHJS010000006">
    <property type="protein sequence ID" value="MDN4166415.1"/>
    <property type="molecule type" value="Genomic_DNA"/>
</dbReference>
<dbReference type="InterPro" id="IPR015500">
    <property type="entry name" value="Peptidase_S8_subtilisin-rel"/>
</dbReference>
<dbReference type="SUPFAM" id="SSF52743">
    <property type="entry name" value="Subtilisin-like"/>
    <property type="match status" value="1"/>
</dbReference>
<evidence type="ECO:0000256" key="2">
    <source>
        <dbReference type="ARBA" id="ARBA00022670"/>
    </source>
</evidence>
<keyword evidence="2 5" id="KW-0645">Protease</keyword>
<keyword evidence="8" id="KW-1185">Reference proteome</keyword>
<feature type="active site" description="Charge relay system" evidence="5">
    <location>
        <position position="127"/>
    </location>
</feature>
<proteinExistence type="inferred from homology"/>
<organism evidence="7 8">
    <name type="scientific">Shiella aurantiaca</name>
    <dbReference type="NCBI Taxonomy" id="3058365"/>
    <lineage>
        <taxon>Bacteria</taxon>
        <taxon>Pseudomonadati</taxon>
        <taxon>Bacteroidota</taxon>
        <taxon>Cytophagia</taxon>
        <taxon>Cytophagales</taxon>
        <taxon>Shiellaceae</taxon>
        <taxon>Shiella</taxon>
    </lineage>
</organism>
<comment type="similarity">
    <text evidence="1 5">Belongs to the peptidase S8 family.</text>
</comment>
<evidence type="ECO:0000313" key="7">
    <source>
        <dbReference type="EMBL" id="MDN4166415.1"/>
    </source>
</evidence>